<evidence type="ECO:0000259" key="1">
    <source>
        <dbReference type="Pfam" id="PF12804"/>
    </source>
</evidence>
<dbReference type="GO" id="GO:0016740">
    <property type="term" value="F:transferase activity"/>
    <property type="evidence" value="ECO:0007669"/>
    <property type="project" value="UniProtKB-KW"/>
</dbReference>
<feature type="domain" description="MobA-like NTP transferase" evidence="1">
    <location>
        <begin position="183"/>
        <end position="340"/>
    </location>
</feature>
<keyword evidence="3" id="KW-1185">Reference proteome</keyword>
<dbReference type="EMBL" id="JACOPD010000004">
    <property type="protein sequence ID" value="MBC5680698.1"/>
    <property type="molecule type" value="Genomic_DNA"/>
</dbReference>
<dbReference type="Gene3D" id="3.40.50.300">
    <property type="entry name" value="P-loop containing nucleotide triphosphate hydrolases"/>
    <property type="match status" value="1"/>
</dbReference>
<dbReference type="SUPFAM" id="SSF52540">
    <property type="entry name" value="P-loop containing nucleoside triphosphate hydrolases"/>
    <property type="match status" value="1"/>
</dbReference>
<dbReference type="RefSeq" id="WP_186836677.1">
    <property type="nucleotide sequence ID" value="NZ_JACOPD010000004.1"/>
</dbReference>
<dbReference type="Gene3D" id="3.90.550.10">
    <property type="entry name" value="Spore Coat Polysaccharide Biosynthesis Protein SpsA, Chain A"/>
    <property type="match status" value="1"/>
</dbReference>
<reference evidence="2 3" key="1">
    <citation type="submission" date="2020-08" db="EMBL/GenBank/DDBJ databases">
        <title>Genome public.</title>
        <authorList>
            <person name="Liu C."/>
            <person name="Sun Q."/>
        </authorList>
    </citation>
    <scope>NUCLEOTIDE SEQUENCE [LARGE SCALE GENOMIC DNA]</scope>
    <source>
        <strain evidence="2 3">NSJ-43</strain>
    </source>
</reference>
<dbReference type="CDD" id="cd04182">
    <property type="entry name" value="GT_2_like_f"/>
    <property type="match status" value="1"/>
</dbReference>
<keyword evidence="2" id="KW-0808">Transferase</keyword>
<sequence>MNNFYMDASAVLNFYNITGKKHLFITGCKGSGKSTLLNNLCVLLNENFDFLRSYKTMKPEVVIKSNLIENAREYTIGTPLTTNPDSLSKGNNMKAVQEGFLKCAIPAIRSHIDNSNNRFFVIDELGYLESSCIQFQTSIFELLNSSHVLAVIRKQSTSFLDKIRSRKDVLLIDIDTIFNNLSCIIMASGMSKRFGHNKLTADFNGKTLIENAISESRFVNFKDRIVVTRHNDVAEICRHENIHFIKHDMPYRNDMIRIGVTHIINNSYSDGILFLPADQPLIKRTTLQLLCLLFVYHNNKICRLSFNGNAGSPCIFPSHYFNELLNLPEHKGGGFLIKKYPAQVIAVPAQDKYELYDIDTPDDIIRLSAISH</sequence>
<gene>
    <name evidence="2" type="ORF">H8S01_06975</name>
</gene>
<dbReference type="PANTHER" id="PTHR43777:SF1">
    <property type="entry name" value="MOLYBDENUM COFACTOR CYTIDYLYLTRANSFERASE"/>
    <property type="match status" value="1"/>
</dbReference>
<dbReference type="InterPro" id="IPR027417">
    <property type="entry name" value="P-loop_NTPase"/>
</dbReference>
<accession>A0ABR7FZS5</accession>
<dbReference type="Pfam" id="PF12804">
    <property type="entry name" value="NTP_transf_3"/>
    <property type="match status" value="1"/>
</dbReference>
<evidence type="ECO:0000313" key="2">
    <source>
        <dbReference type="EMBL" id="MBC5680698.1"/>
    </source>
</evidence>
<protein>
    <submittedName>
        <fullName evidence="2">NTP transferase domain-containing protein</fullName>
    </submittedName>
</protein>
<evidence type="ECO:0000313" key="3">
    <source>
        <dbReference type="Proteomes" id="UP000628463"/>
    </source>
</evidence>
<dbReference type="Pfam" id="PF03266">
    <property type="entry name" value="NTPase_1"/>
    <property type="match status" value="1"/>
</dbReference>
<dbReference type="InterPro" id="IPR029044">
    <property type="entry name" value="Nucleotide-diphossugar_trans"/>
</dbReference>
<dbReference type="Proteomes" id="UP000628463">
    <property type="component" value="Unassembled WGS sequence"/>
</dbReference>
<dbReference type="InterPro" id="IPR004948">
    <property type="entry name" value="Nuc-triphosphatase_THEP1"/>
</dbReference>
<name>A0ABR7FZS5_9FIRM</name>
<proteinExistence type="predicted"/>
<organism evidence="2 3">
    <name type="scientific">Lachnospira hominis</name>
    <name type="common">ex Liu et al. 2021</name>
    <dbReference type="NCBI Taxonomy" id="2763051"/>
    <lineage>
        <taxon>Bacteria</taxon>
        <taxon>Bacillati</taxon>
        <taxon>Bacillota</taxon>
        <taxon>Clostridia</taxon>
        <taxon>Lachnospirales</taxon>
        <taxon>Lachnospiraceae</taxon>
        <taxon>Lachnospira</taxon>
    </lineage>
</organism>
<comment type="caution">
    <text evidence="2">The sequence shown here is derived from an EMBL/GenBank/DDBJ whole genome shotgun (WGS) entry which is preliminary data.</text>
</comment>
<dbReference type="InterPro" id="IPR025877">
    <property type="entry name" value="MobA-like_NTP_Trfase"/>
</dbReference>
<dbReference type="SUPFAM" id="SSF53448">
    <property type="entry name" value="Nucleotide-diphospho-sugar transferases"/>
    <property type="match status" value="1"/>
</dbReference>
<dbReference type="PANTHER" id="PTHR43777">
    <property type="entry name" value="MOLYBDENUM COFACTOR CYTIDYLYLTRANSFERASE"/>
    <property type="match status" value="1"/>
</dbReference>